<comment type="caution">
    <text evidence="2">The sequence shown here is derived from an EMBL/GenBank/DDBJ whole genome shotgun (WGS) entry which is preliminary data.</text>
</comment>
<accession>A0A0F8US36</accession>
<dbReference type="Proteomes" id="UP000034947">
    <property type="component" value="Unassembled WGS sequence"/>
</dbReference>
<protein>
    <recommendedName>
        <fullName evidence="4">C2H2-type domain-containing protein</fullName>
    </recommendedName>
</protein>
<dbReference type="PANTHER" id="PTHR23225">
    <property type="entry name" value="ZINC FINGER PROTEIN"/>
    <property type="match status" value="1"/>
</dbReference>
<dbReference type="OrthoDB" id="5388486at2759"/>
<sequence>MDGTYSFSDFPGFSMMHEGQLYDPDEASTMVSCQEPVMKDDYISPFVAWSYPYFKPSSPLDDSLRSDSPSIESQSSHYISPSPANYEDAIMPSTSHVVSSPSPSYPEPPVVAHLEPEACVVFSEPAHSIFPISLQTVAESDASTPLFHTIYPRDETLDLARPATPEQPSSSSTKKENPSRSTSRVRTRTAVSQNKPPIRPKSHPPSRTSRKSKPREQRSRVFDCCFARYGCPSTFPSKNEWKRHVSSQHIQPGFFRCDRGRCSRLNNVKKCSRNPHPRETLLVNDFNRKDLFIQHQRRMHAPWAASKHRKTQVTEEQRKQFESGLDAVWKRCWHPQRVPPERSQCGFCLREFTGQNSWKERMEHVAKHFEEADPGPEVEDVHLREWAVAQGIVGFADGQWTLTSLLGK</sequence>
<organism evidence="2 3">
    <name type="scientific">Aspergillus ochraceoroseus</name>
    <dbReference type="NCBI Taxonomy" id="138278"/>
    <lineage>
        <taxon>Eukaryota</taxon>
        <taxon>Fungi</taxon>
        <taxon>Dikarya</taxon>
        <taxon>Ascomycota</taxon>
        <taxon>Pezizomycotina</taxon>
        <taxon>Eurotiomycetes</taxon>
        <taxon>Eurotiomycetidae</taxon>
        <taxon>Eurotiales</taxon>
        <taxon>Aspergillaceae</taxon>
        <taxon>Aspergillus</taxon>
        <taxon>Aspergillus subgen. Nidulantes</taxon>
    </lineage>
</organism>
<dbReference type="PANTHER" id="PTHR23225:SF2">
    <property type="entry name" value="AT09679P-RELATED"/>
    <property type="match status" value="1"/>
</dbReference>
<feature type="compositionally biased region" description="Low complexity" evidence="1">
    <location>
        <begin position="179"/>
        <end position="192"/>
    </location>
</feature>
<feature type="region of interest" description="Disordered" evidence="1">
    <location>
        <begin position="155"/>
        <end position="216"/>
    </location>
</feature>
<reference evidence="2 3" key="1">
    <citation type="submission" date="2015-02" db="EMBL/GenBank/DDBJ databases">
        <title>Draft Genome Sequences of Two Closely-Related Aflatoxigenic Aspergillus Species Obtained from the Cote d'Ivoire.</title>
        <authorList>
            <person name="Moore G.G."/>
            <person name="Beltz S.B."/>
            <person name="Mack B.M."/>
        </authorList>
    </citation>
    <scope>NUCLEOTIDE SEQUENCE [LARGE SCALE GENOMIC DNA]</scope>
    <source>
        <strain evidence="2 3">SRRC1432</strain>
    </source>
</reference>
<keyword evidence="3" id="KW-1185">Reference proteome</keyword>
<evidence type="ECO:0008006" key="4">
    <source>
        <dbReference type="Google" id="ProtNLM"/>
    </source>
</evidence>
<dbReference type="VEuPathDB" id="FungiDB:P175DRAFT_0509964"/>
<feature type="compositionally biased region" description="Polar residues" evidence="1">
    <location>
        <begin position="71"/>
        <end position="83"/>
    </location>
</feature>
<evidence type="ECO:0000313" key="2">
    <source>
        <dbReference type="EMBL" id="KKK22303.1"/>
    </source>
</evidence>
<proteinExistence type="predicted"/>
<dbReference type="GO" id="GO:0003700">
    <property type="term" value="F:DNA-binding transcription factor activity"/>
    <property type="evidence" value="ECO:0007669"/>
    <property type="project" value="InterPro"/>
</dbReference>
<feature type="compositionally biased region" description="Basic residues" evidence="1">
    <location>
        <begin position="198"/>
        <end position="213"/>
    </location>
</feature>
<dbReference type="EMBL" id="JYKN01000947">
    <property type="protein sequence ID" value="KKK22303.1"/>
    <property type="molecule type" value="Genomic_DNA"/>
</dbReference>
<gene>
    <name evidence="2" type="ORF">AOCH_007764</name>
</gene>
<evidence type="ECO:0000256" key="1">
    <source>
        <dbReference type="SAM" id="MobiDB-lite"/>
    </source>
</evidence>
<feature type="region of interest" description="Disordered" evidence="1">
    <location>
        <begin position="62"/>
        <end position="84"/>
    </location>
</feature>
<dbReference type="AlphaFoldDB" id="A0A0F8US36"/>
<name>A0A0F8US36_9EURO</name>
<dbReference type="InterPro" id="IPR039970">
    <property type="entry name" value="TF_Grauzone"/>
</dbReference>
<evidence type="ECO:0000313" key="3">
    <source>
        <dbReference type="Proteomes" id="UP000034947"/>
    </source>
</evidence>